<dbReference type="Pfam" id="PF00005">
    <property type="entry name" value="ABC_tran"/>
    <property type="match status" value="1"/>
</dbReference>
<dbReference type="PANTHER" id="PTHR45772">
    <property type="entry name" value="CONSERVED COMPONENT OF ABC TRANSPORTER FOR NATURAL AMINO ACIDS-RELATED"/>
    <property type="match status" value="1"/>
</dbReference>
<evidence type="ECO:0000313" key="5">
    <source>
        <dbReference type="EMBL" id="SVB19479.1"/>
    </source>
</evidence>
<dbReference type="Pfam" id="PF12399">
    <property type="entry name" value="BCA_ABC_TP_C"/>
    <property type="match status" value="1"/>
</dbReference>
<organism evidence="5">
    <name type="scientific">marine metagenome</name>
    <dbReference type="NCBI Taxonomy" id="408172"/>
    <lineage>
        <taxon>unclassified sequences</taxon>
        <taxon>metagenomes</taxon>
        <taxon>ecological metagenomes</taxon>
    </lineage>
</organism>
<feature type="non-terminal residue" evidence="5">
    <location>
        <position position="1"/>
    </location>
</feature>
<evidence type="ECO:0000256" key="3">
    <source>
        <dbReference type="ARBA" id="ARBA00022840"/>
    </source>
</evidence>
<protein>
    <recommendedName>
        <fullName evidence="4">ABC transporter domain-containing protein</fullName>
    </recommendedName>
</protein>
<evidence type="ECO:0000259" key="4">
    <source>
        <dbReference type="PROSITE" id="PS50893"/>
    </source>
</evidence>
<gene>
    <name evidence="5" type="ORF">METZ01_LOCUS172333</name>
</gene>
<dbReference type="EMBL" id="UINC01032204">
    <property type="protein sequence ID" value="SVB19479.1"/>
    <property type="molecule type" value="Genomic_DNA"/>
</dbReference>
<accession>A0A382C0W5</accession>
<dbReference type="InterPro" id="IPR003593">
    <property type="entry name" value="AAA+_ATPase"/>
</dbReference>
<dbReference type="InterPro" id="IPR003439">
    <property type="entry name" value="ABC_transporter-like_ATP-bd"/>
</dbReference>
<dbReference type="GO" id="GO:0005886">
    <property type="term" value="C:plasma membrane"/>
    <property type="evidence" value="ECO:0007669"/>
    <property type="project" value="TreeGrafter"/>
</dbReference>
<name>A0A382C0W5_9ZZZZ</name>
<dbReference type="InterPro" id="IPR027417">
    <property type="entry name" value="P-loop_NTPase"/>
</dbReference>
<dbReference type="CDD" id="cd03219">
    <property type="entry name" value="ABC_Mj1267_LivG_branched"/>
    <property type="match status" value="1"/>
</dbReference>
<dbReference type="GO" id="GO:0016887">
    <property type="term" value="F:ATP hydrolysis activity"/>
    <property type="evidence" value="ECO:0007669"/>
    <property type="project" value="InterPro"/>
</dbReference>
<dbReference type="FunFam" id="3.40.50.300:FF:000421">
    <property type="entry name" value="Branched-chain amino acid ABC transporter ATP-binding protein"/>
    <property type="match status" value="1"/>
</dbReference>
<keyword evidence="2" id="KW-0547">Nucleotide-binding</keyword>
<keyword evidence="3" id="KW-0067">ATP-binding</keyword>
<dbReference type="GO" id="GO:0005524">
    <property type="term" value="F:ATP binding"/>
    <property type="evidence" value="ECO:0007669"/>
    <property type="project" value="UniProtKB-KW"/>
</dbReference>
<feature type="domain" description="ABC transporter" evidence="4">
    <location>
        <begin position="13"/>
        <end position="258"/>
    </location>
</feature>
<dbReference type="AlphaFoldDB" id="A0A382C0W5"/>
<evidence type="ECO:0000256" key="1">
    <source>
        <dbReference type="ARBA" id="ARBA00022448"/>
    </source>
</evidence>
<dbReference type="SMART" id="SM00382">
    <property type="entry name" value="AAA"/>
    <property type="match status" value="1"/>
</dbReference>
<dbReference type="InterPro" id="IPR032823">
    <property type="entry name" value="BCA_ABC_TP_C"/>
</dbReference>
<sequence length="262" mass="29541">VFLSGVFFVLSDLHIKHLQMHFSGVRALDDISFEVREGEVFSLVGSNGSGKSTLFNCINGFCSPQKGSIMYSQVDLLDKKPHQIVKYGISRTFQNLQNIPFMTLLDNILVGAHRRLTARDTFNRWISRKEREREEALALEVMDFLGIANFEKKYLTGQPYGIQKLVEIARALVCKPKLILMDEPAAGMNDQETLEIAKIISEIRDILDVTVLVVEHDMNLVMNISDRICVLDSGKILAMGIPEEVKNHPEVIKVFLGDEAYA</sequence>
<keyword evidence="1" id="KW-0813">Transport</keyword>
<dbReference type="PROSITE" id="PS50893">
    <property type="entry name" value="ABC_TRANSPORTER_2"/>
    <property type="match status" value="1"/>
</dbReference>
<dbReference type="InterPro" id="IPR051120">
    <property type="entry name" value="ABC_AA/LPS_Transport"/>
</dbReference>
<dbReference type="SUPFAM" id="SSF52540">
    <property type="entry name" value="P-loop containing nucleoside triphosphate hydrolases"/>
    <property type="match status" value="1"/>
</dbReference>
<dbReference type="Gene3D" id="3.40.50.300">
    <property type="entry name" value="P-loop containing nucleotide triphosphate hydrolases"/>
    <property type="match status" value="1"/>
</dbReference>
<reference evidence="5" key="1">
    <citation type="submission" date="2018-05" db="EMBL/GenBank/DDBJ databases">
        <authorList>
            <person name="Lanie J.A."/>
            <person name="Ng W.-L."/>
            <person name="Kazmierczak K.M."/>
            <person name="Andrzejewski T.M."/>
            <person name="Davidsen T.M."/>
            <person name="Wayne K.J."/>
            <person name="Tettelin H."/>
            <person name="Glass J.I."/>
            <person name="Rusch D."/>
            <person name="Podicherti R."/>
            <person name="Tsui H.-C.T."/>
            <person name="Winkler M.E."/>
        </authorList>
    </citation>
    <scope>NUCLEOTIDE SEQUENCE</scope>
</reference>
<evidence type="ECO:0000256" key="2">
    <source>
        <dbReference type="ARBA" id="ARBA00022741"/>
    </source>
</evidence>
<proteinExistence type="predicted"/>